<dbReference type="EMBL" id="LAZR01031808">
    <property type="protein sequence ID" value="KKL52679.1"/>
    <property type="molecule type" value="Genomic_DNA"/>
</dbReference>
<proteinExistence type="predicted"/>
<evidence type="ECO:0000313" key="1">
    <source>
        <dbReference type="EMBL" id="KKL52679.1"/>
    </source>
</evidence>
<organism evidence="1">
    <name type="scientific">marine sediment metagenome</name>
    <dbReference type="NCBI Taxonomy" id="412755"/>
    <lineage>
        <taxon>unclassified sequences</taxon>
        <taxon>metagenomes</taxon>
        <taxon>ecological metagenomes</taxon>
    </lineage>
</organism>
<comment type="caution">
    <text evidence="1">The sequence shown here is derived from an EMBL/GenBank/DDBJ whole genome shotgun (WGS) entry which is preliminary data.</text>
</comment>
<name>A0A0F9CTY9_9ZZZZ</name>
<gene>
    <name evidence="1" type="ORF">LCGC14_2283030</name>
</gene>
<dbReference type="AlphaFoldDB" id="A0A0F9CTY9"/>
<sequence>MKNLARSKDWSKQVRITVDTQRDMSLRVHEIIVTTINSKGTFSDSVTVVCADNGKVSVKNDN</sequence>
<protein>
    <submittedName>
        <fullName evidence="1">Uncharacterized protein</fullName>
    </submittedName>
</protein>
<reference evidence="1" key="1">
    <citation type="journal article" date="2015" name="Nature">
        <title>Complex archaea that bridge the gap between prokaryotes and eukaryotes.</title>
        <authorList>
            <person name="Spang A."/>
            <person name="Saw J.H."/>
            <person name="Jorgensen S.L."/>
            <person name="Zaremba-Niedzwiedzka K."/>
            <person name="Martijn J."/>
            <person name="Lind A.E."/>
            <person name="van Eijk R."/>
            <person name="Schleper C."/>
            <person name="Guy L."/>
            <person name="Ettema T.J."/>
        </authorList>
    </citation>
    <scope>NUCLEOTIDE SEQUENCE</scope>
</reference>
<accession>A0A0F9CTY9</accession>